<keyword evidence="4" id="KW-0472">Membrane</keyword>
<dbReference type="GO" id="GO:0005524">
    <property type="term" value="F:ATP binding"/>
    <property type="evidence" value="ECO:0007669"/>
    <property type="project" value="UniProtKB-UniRule"/>
</dbReference>
<gene>
    <name evidence="7" type="ORF">A5880_001820</name>
    <name evidence="6" type="ORF">A5880_001909</name>
</gene>
<evidence type="ECO:0000259" key="5">
    <source>
        <dbReference type="PROSITE" id="PS50901"/>
    </source>
</evidence>
<dbReference type="STRING" id="1834181.A5880_001820"/>
<dbReference type="AlphaFoldDB" id="A0A242CFX0"/>
<comment type="caution">
    <text evidence="7">The sequence shown here is derived from an EMBL/GenBank/DDBJ whole genome shotgun (WGS) entry which is preliminary data.</text>
</comment>
<keyword evidence="4" id="KW-1133">Transmembrane helix</keyword>
<dbReference type="GO" id="GO:0003677">
    <property type="term" value="F:DNA binding"/>
    <property type="evidence" value="ECO:0007669"/>
    <property type="project" value="InterPro"/>
</dbReference>
<sequence length="459" mass="52217">MKKNSPVPQASSNAKVMSVAHRNLNYCVSLVIILIAAFAVNRIIMHYSQSILHGWGYDKLKLLQVLLIVTFIVSIVALLLIFSVKFSIRKYGIKRSVWLFNIYRSLDKQLVDAKLYSEYASRANGQKLAKTPKIQLQWLDSEQRLIVQLKSSLQLSEKLLKLNISPALKDFVLENCYSSEDNNWIIYECYQVNIDTQIIAQSLDEFKHVISNDQYTVTVDKNLEYELHHSMLVGQTGSGKSYSLYSYVLQGLLKDWNMYIADPKATSMSIIGEMIGNSACSVEEILSLLETFDKGMQQRKMVLRARLQEGLDLSYSDFHMKPNVFMFDEYASFIQSLKVEKKDVRDKAMKIITNIILEGRQLGCFIILALQKSDADIVNTLIRDQMIFKCVLGDSEDLTYVTTFGQGVQIPNARMVTGRGIYTLSGKTNKPSLCSMPRLSFNIYEAIKSLTTTKKVNND</sequence>
<evidence type="ECO:0000313" key="6">
    <source>
        <dbReference type="EMBL" id="MEI5994351.1"/>
    </source>
</evidence>
<reference evidence="7" key="1">
    <citation type="submission" date="2017-05" db="EMBL/GenBank/DDBJ databases">
        <title>The Genome Sequence of Enterococcus sp. 4G2_DIV0659.</title>
        <authorList>
            <consortium name="The Broad Institute Genomics Platform"/>
            <consortium name="The Broad Institute Genomic Center for Infectious Diseases"/>
            <person name="Earl A."/>
            <person name="Manson A."/>
            <person name="Schwartman J."/>
            <person name="Gilmore M."/>
            <person name="Abouelleil A."/>
            <person name="Cao P."/>
            <person name="Chapman S."/>
            <person name="Cusick C."/>
            <person name="Shea T."/>
            <person name="Young S."/>
            <person name="Neafsey D."/>
            <person name="Nusbaum C."/>
            <person name="Birren B."/>
        </authorList>
    </citation>
    <scope>NUCLEOTIDE SEQUENCE [LARGE SCALE GENOMIC DNA]</scope>
    <source>
        <strain evidence="7">4G2_DIV0659</strain>
    </source>
</reference>
<dbReference type="Proteomes" id="UP000195139">
    <property type="component" value="Unassembled WGS sequence"/>
</dbReference>
<dbReference type="EMBL" id="NGLE01000002">
    <property type="protein sequence ID" value="OTO08820.1"/>
    <property type="molecule type" value="Genomic_DNA"/>
</dbReference>
<keyword evidence="8" id="KW-1185">Reference proteome</keyword>
<feature type="domain" description="FtsK" evidence="5">
    <location>
        <begin position="214"/>
        <end position="401"/>
    </location>
</feature>
<evidence type="ECO:0000256" key="4">
    <source>
        <dbReference type="SAM" id="Phobius"/>
    </source>
</evidence>
<evidence type="ECO:0000256" key="3">
    <source>
        <dbReference type="PROSITE-ProRule" id="PRU00289"/>
    </source>
</evidence>
<dbReference type="InterPro" id="IPR050206">
    <property type="entry name" value="FtsK/SpoIIIE/SftA"/>
</dbReference>
<feature type="binding site" evidence="3">
    <location>
        <begin position="234"/>
        <end position="241"/>
    </location>
    <ligand>
        <name>ATP</name>
        <dbReference type="ChEBI" id="CHEBI:30616"/>
    </ligand>
</feature>
<dbReference type="OrthoDB" id="9807790at2"/>
<evidence type="ECO:0000313" key="8">
    <source>
        <dbReference type="Proteomes" id="UP000195139"/>
    </source>
</evidence>
<dbReference type="PANTHER" id="PTHR22683:SF47">
    <property type="entry name" value="FTSK DOMAIN-CONTAINING PROTEIN YDCQ"/>
    <property type="match status" value="1"/>
</dbReference>
<dbReference type="Gene3D" id="3.40.50.300">
    <property type="entry name" value="P-loop containing nucleotide triphosphate hydrolases"/>
    <property type="match status" value="1"/>
</dbReference>
<evidence type="ECO:0000256" key="2">
    <source>
        <dbReference type="ARBA" id="ARBA00022840"/>
    </source>
</evidence>
<dbReference type="InterPro" id="IPR027417">
    <property type="entry name" value="P-loop_NTPase"/>
</dbReference>
<name>A0A242CFX0_9ENTE</name>
<reference evidence="6 8" key="2">
    <citation type="submission" date="2018-07" db="EMBL/GenBank/DDBJ databases">
        <title>The Genome Sequence of Enterococcus sp. DIV0659b.</title>
        <authorList>
            <consortium name="The Broad Institute Genomics Platform"/>
            <consortium name="The Broad Institute Genomic Center for Infectious Diseases"/>
            <person name="Earl A."/>
            <person name="Manson A."/>
            <person name="Schwartman J."/>
            <person name="Gilmore M."/>
            <person name="Abouelleil A."/>
            <person name="Cao P."/>
            <person name="Chapman S."/>
            <person name="Cusick C."/>
            <person name="Shea T."/>
            <person name="Young S."/>
            <person name="Neafsey D."/>
            <person name="Nusbaum C."/>
            <person name="Birren B."/>
        </authorList>
    </citation>
    <scope>NUCLEOTIDE SEQUENCE [LARGE SCALE GENOMIC DNA]</scope>
    <source>
        <strain evidence="6 8">4G2_DIV0659</strain>
    </source>
</reference>
<keyword evidence="2 3" id="KW-0067">ATP-binding</keyword>
<dbReference type="PROSITE" id="PS50901">
    <property type="entry name" value="FTSK"/>
    <property type="match status" value="1"/>
</dbReference>
<feature type="transmembrane region" description="Helical" evidence="4">
    <location>
        <begin position="24"/>
        <end position="45"/>
    </location>
</feature>
<evidence type="ECO:0000313" key="7">
    <source>
        <dbReference type="EMBL" id="OTO08820.1"/>
    </source>
</evidence>
<evidence type="ECO:0000256" key="1">
    <source>
        <dbReference type="ARBA" id="ARBA00022741"/>
    </source>
</evidence>
<dbReference type="SUPFAM" id="SSF52540">
    <property type="entry name" value="P-loop containing nucleoside triphosphate hydrolases"/>
    <property type="match status" value="1"/>
</dbReference>
<keyword evidence="4" id="KW-0812">Transmembrane</keyword>
<dbReference type="RefSeq" id="WP_086330730.1">
    <property type="nucleotide sequence ID" value="NZ_NGLE02000001.1"/>
</dbReference>
<feature type="transmembrane region" description="Helical" evidence="4">
    <location>
        <begin position="65"/>
        <end position="86"/>
    </location>
</feature>
<dbReference type="EMBL" id="NGLE02000001">
    <property type="protein sequence ID" value="MEI5994351.1"/>
    <property type="molecule type" value="Genomic_DNA"/>
</dbReference>
<organism evidence="7">
    <name type="scientific">Candidatus Enterococcus mansonii</name>
    <dbReference type="NCBI Taxonomy" id="1834181"/>
    <lineage>
        <taxon>Bacteria</taxon>
        <taxon>Bacillati</taxon>
        <taxon>Bacillota</taxon>
        <taxon>Bacilli</taxon>
        <taxon>Lactobacillales</taxon>
        <taxon>Enterococcaceae</taxon>
        <taxon>Enterococcus</taxon>
    </lineage>
</organism>
<proteinExistence type="predicted"/>
<accession>A0A242CFX0</accession>
<protein>
    <recommendedName>
        <fullName evidence="5">FtsK domain-containing protein</fullName>
    </recommendedName>
</protein>
<dbReference type="InterPro" id="IPR002543">
    <property type="entry name" value="FtsK_dom"/>
</dbReference>
<dbReference type="PANTHER" id="PTHR22683">
    <property type="entry name" value="SPORULATION PROTEIN RELATED"/>
    <property type="match status" value="1"/>
</dbReference>
<keyword evidence="1 3" id="KW-0547">Nucleotide-binding</keyword>